<gene>
    <name evidence="1" type="ORF">DX912_17985</name>
</gene>
<dbReference type="RefSeq" id="WP_115844972.1">
    <property type="nucleotide sequence ID" value="NZ_CP183976.1"/>
</dbReference>
<dbReference type="EMBL" id="QTJR01000022">
    <property type="protein sequence ID" value="RDY65336.1"/>
    <property type="molecule type" value="Genomic_DNA"/>
</dbReference>
<accession>A0A3D8V7G7</accession>
<proteinExistence type="predicted"/>
<name>A0A3D8V7G7_9GAMM</name>
<evidence type="ECO:0000313" key="2">
    <source>
        <dbReference type="Proteomes" id="UP000256829"/>
    </source>
</evidence>
<comment type="caution">
    <text evidence="1">The sequence shown here is derived from an EMBL/GenBank/DDBJ whole genome shotgun (WGS) entry which is preliminary data.</text>
</comment>
<dbReference type="AlphaFoldDB" id="A0A3D8V7G7"/>
<reference evidence="1 2" key="1">
    <citation type="submission" date="2018-08" db="EMBL/GenBank/DDBJ databases">
        <title>Lysobacter soli KCTC 22011, whole genome shotgun sequence.</title>
        <authorList>
            <person name="Zhang X."/>
            <person name="Feng G."/>
            <person name="Zhu H."/>
        </authorList>
    </citation>
    <scope>NUCLEOTIDE SEQUENCE [LARGE SCALE GENOMIC DNA]</scope>
    <source>
        <strain evidence="1 2">KCTC 22011</strain>
    </source>
</reference>
<dbReference type="Proteomes" id="UP000256829">
    <property type="component" value="Unassembled WGS sequence"/>
</dbReference>
<protein>
    <submittedName>
        <fullName evidence="1">Uncharacterized protein</fullName>
    </submittedName>
</protein>
<sequence>MTADTKSPLEHVNDTVLQLKEMRHYSKNNVELLTTQWLMFDGELSKLKKSSVIEDLMTKQSQFYDAVEAAIADLEAVAVELTPAPEEQAGS</sequence>
<keyword evidence="2" id="KW-1185">Reference proteome</keyword>
<evidence type="ECO:0000313" key="1">
    <source>
        <dbReference type="EMBL" id="RDY65336.1"/>
    </source>
</evidence>
<organism evidence="1 2">
    <name type="scientific">Lysobacter soli</name>
    <dbReference type="NCBI Taxonomy" id="453783"/>
    <lineage>
        <taxon>Bacteria</taxon>
        <taxon>Pseudomonadati</taxon>
        <taxon>Pseudomonadota</taxon>
        <taxon>Gammaproteobacteria</taxon>
        <taxon>Lysobacterales</taxon>
        <taxon>Lysobacteraceae</taxon>
        <taxon>Lysobacter</taxon>
    </lineage>
</organism>